<evidence type="ECO:0000256" key="13">
    <source>
        <dbReference type="ARBA" id="ARBA00023204"/>
    </source>
</evidence>
<dbReference type="NCBIfam" id="TIGR00630">
    <property type="entry name" value="uvra"/>
    <property type="match status" value="1"/>
</dbReference>
<comment type="subcellular location">
    <subcellularLocation>
        <location evidence="1 14">Cytoplasm</location>
    </subcellularLocation>
</comment>
<dbReference type="PANTHER" id="PTHR43152:SF3">
    <property type="entry name" value="UVRABC SYSTEM PROTEIN A"/>
    <property type="match status" value="1"/>
</dbReference>
<feature type="binding site" evidence="14">
    <location>
        <begin position="31"/>
        <end position="38"/>
    </location>
    <ligand>
        <name>ATP</name>
        <dbReference type="ChEBI" id="CHEBI:30616"/>
    </ligand>
</feature>
<dbReference type="InterPro" id="IPR004602">
    <property type="entry name" value="UvrA"/>
</dbReference>
<dbReference type="HAMAP" id="MF_00205">
    <property type="entry name" value="UvrA"/>
    <property type="match status" value="1"/>
</dbReference>
<sequence length="958" mass="104882">MKNLVIKGAREHNLRDITVELPRDRLIVFTGVSGSGKSTLAFDTIYAEGQRRYVESLSAYARQFLGLMKKPDVDSIEGLSPAISIEQKTTSKNPRSTVGTVTEIYDYLRLLYARIGVPYCPEHGTRIESRSPEAIADSIADSFSGQVTVLAPIVRQKKGTYGQLLKDLDADGYTRVRLDGAIVRTDEEHPLERYVKHDIEIVIDRLDPAERSRLVEAVEAALGKSGGLVIAVGEDGREETWSATMACPVCGLSFEELQPRMFSFNSPFGACEECNGLGIKMEFDPDLIIPDRSKSIADGAVALYRNFVDGYRAQFLGAVARHYGFSILTPIRDLTPGQYHALMFGSTERIRFSMESKGGDASWSHTGTWEGLLPQADRLYHQTQSEYRRQELEKFMRVSPCPKCAGKRLKEKVLAVRVGGKNIVEVTDLPVSGAIHFFEELELTEKEAGIARQVLKEIRARLAFLEEVGLGYLTLSRGAGTLSGGEAQRIRLATQIGSNLTGVLYVLDEPSIGLHQRDNQRLIETLIKLRDLGNTLIVVEHDEETIRAADHVVDIGPGAGVHGGHVIAEGTPDDIAANPASITGRYLSGALSIPVPEQRRQSENSIRITGCRENNLKGIDIAIPIGTFTVVTGVSGSGKSTLIYDTLYGAMSREIYGSRTTPGAYDTLTFDTPVDKVIVIDQSPIGRTPRSNPATYTKVFDEIRKVFAETKEAKVRGYKPGRFSFNVKGGRCEACQGDGVIKIEMNFLPDVYVECDECKGKRFNAETLEVKYRGKSIADVLDMTVEEANDLFASIPSIRNKLETLSRVGLDYIKLGQSSTTLSGGEAQRIKLTRELAKRATGRTLYLLDEPTTGLHFHDVKKLIGVLDDLVAKGNTVVVIEHNLDIIKSADHVIDLGPEGGDAGGEVIATGTPEEVAAVEESYTGQFLRPLLERQRAAPAVLAYAVADSGGEVKKPIK</sequence>
<dbReference type="CDD" id="cd03271">
    <property type="entry name" value="ABC_UvrA_II"/>
    <property type="match status" value="1"/>
</dbReference>
<evidence type="ECO:0000256" key="7">
    <source>
        <dbReference type="ARBA" id="ARBA00022769"/>
    </source>
</evidence>
<dbReference type="GO" id="GO:0009432">
    <property type="term" value="P:SOS response"/>
    <property type="evidence" value="ECO:0007669"/>
    <property type="project" value="UniProtKB-UniRule"/>
</dbReference>
<dbReference type="GO" id="GO:0005524">
    <property type="term" value="F:ATP binding"/>
    <property type="evidence" value="ECO:0007669"/>
    <property type="project" value="UniProtKB-UniRule"/>
</dbReference>
<evidence type="ECO:0000256" key="4">
    <source>
        <dbReference type="ARBA" id="ARBA00022737"/>
    </source>
</evidence>
<dbReference type="GO" id="GO:0003677">
    <property type="term" value="F:DNA binding"/>
    <property type="evidence" value="ECO:0007669"/>
    <property type="project" value="UniProtKB-UniRule"/>
</dbReference>
<feature type="zinc finger region" description="C4-type" evidence="14">
    <location>
        <begin position="732"/>
        <end position="758"/>
    </location>
</feature>
<comment type="function">
    <text evidence="14">The UvrABC repair system catalyzes the recognition and processing of DNA lesions. UvrA is an ATPase and a DNA-binding protein. A damage recognition complex composed of 2 UvrA and 2 UvrB subunits scans DNA for abnormalities. When the presence of a lesion has been verified by UvrB, the UvrA molecules dissociate.</text>
</comment>
<dbReference type="Pfam" id="PF17760">
    <property type="entry name" value="UvrA_inter"/>
    <property type="match status" value="1"/>
</dbReference>
<dbReference type="EMBL" id="JABXWR010000001">
    <property type="protein sequence ID" value="NVO66321.1"/>
    <property type="molecule type" value="Genomic_DNA"/>
</dbReference>
<comment type="similarity">
    <text evidence="14">Belongs to the ABC transporter superfamily. UvrA family.</text>
</comment>
<dbReference type="Gene3D" id="3.30.1490.20">
    <property type="entry name" value="ATP-grasp fold, A domain"/>
    <property type="match status" value="1"/>
</dbReference>
<keyword evidence="14" id="KW-0742">SOS response</keyword>
<dbReference type="InterPro" id="IPR027417">
    <property type="entry name" value="P-loop_NTPase"/>
</dbReference>
<organism evidence="16 17">
    <name type="scientific">Methanofollis tationis</name>
    <dbReference type="NCBI Taxonomy" id="81417"/>
    <lineage>
        <taxon>Archaea</taxon>
        <taxon>Methanobacteriati</taxon>
        <taxon>Methanobacteriota</taxon>
        <taxon>Stenosarchaea group</taxon>
        <taxon>Methanomicrobia</taxon>
        <taxon>Methanomicrobiales</taxon>
        <taxon>Methanomicrobiaceae</taxon>
        <taxon>Methanofollis</taxon>
    </lineage>
</organism>
<keyword evidence="11 14" id="KW-0267">Excision nuclease</keyword>
<dbReference type="SMART" id="SM00382">
    <property type="entry name" value="AAA"/>
    <property type="match status" value="2"/>
</dbReference>
<feature type="zinc finger region" description="C4-type" evidence="14">
    <location>
        <begin position="247"/>
        <end position="274"/>
    </location>
</feature>
<accession>A0A7K4HM25</accession>
<evidence type="ECO:0000256" key="12">
    <source>
        <dbReference type="ARBA" id="ARBA00023125"/>
    </source>
</evidence>
<keyword evidence="13 14" id="KW-0234">DNA repair</keyword>
<dbReference type="GO" id="GO:0008270">
    <property type="term" value="F:zinc ion binding"/>
    <property type="evidence" value="ECO:0007669"/>
    <property type="project" value="UniProtKB-UniRule"/>
</dbReference>
<evidence type="ECO:0000256" key="1">
    <source>
        <dbReference type="ARBA" id="ARBA00004496"/>
    </source>
</evidence>
<feature type="binding site" evidence="14">
    <location>
        <begin position="633"/>
        <end position="640"/>
    </location>
    <ligand>
        <name>ATP</name>
        <dbReference type="ChEBI" id="CHEBI:30616"/>
    </ligand>
</feature>
<dbReference type="AlphaFoldDB" id="A0A7K4HM25"/>
<keyword evidence="2 14" id="KW-0963">Cytoplasm</keyword>
<feature type="domain" description="ABC transporter" evidence="15">
    <location>
        <begin position="600"/>
        <end position="929"/>
    </location>
</feature>
<dbReference type="PROSITE" id="PS00211">
    <property type="entry name" value="ABC_TRANSPORTER_1"/>
    <property type="match status" value="1"/>
</dbReference>
<evidence type="ECO:0000256" key="3">
    <source>
        <dbReference type="ARBA" id="ARBA00022723"/>
    </source>
</evidence>
<evidence type="ECO:0000256" key="14">
    <source>
        <dbReference type="HAMAP-Rule" id="MF_00205"/>
    </source>
</evidence>
<keyword evidence="3 14" id="KW-0479">Metal-binding</keyword>
<evidence type="ECO:0000256" key="8">
    <source>
        <dbReference type="ARBA" id="ARBA00022771"/>
    </source>
</evidence>
<evidence type="ECO:0000256" key="10">
    <source>
        <dbReference type="ARBA" id="ARBA00022840"/>
    </source>
</evidence>
<proteinExistence type="inferred from homology"/>
<comment type="subunit">
    <text evidence="14">Forms a heterotetramer with UvrB during the search for lesions.</text>
</comment>
<dbReference type="GO" id="GO:0009380">
    <property type="term" value="C:excinuclease repair complex"/>
    <property type="evidence" value="ECO:0007669"/>
    <property type="project" value="InterPro"/>
</dbReference>
<dbReference type="NCBIfam" id="NF001503">
    <property type="entry name" value="PRK00349.1"/>
    <property type="match status" value="1"/>
</dbReference>
<keyword evidence="6 14" id="KW-0227">DNA damage</keyword>
<dbReference type="Gene3D" id="1.10.8.280">
    <property type="entry name" value="ABC transporter ATPase domain-like"/>
    <property type="match status" value="1"/>
</dbReference>
<dbReference type="GO" id="GO:0005737">
    <property type="term" value="C:cytoplasm"/>
    <property type="evidence" value="ECO:0007669"/>
    <property type="project" value="UniProtKB-SubCell"/>
</dbReference>
<keyword evidence="12 14" id="KW-0238">DNA-binding</keyword>
<keyword evidence="17" id="KW-1185">Reference proteome</keyword>
<dbReference type="RefSeq" id="WP_176788026.1">
    <property type="nucleotide sequence ID" value="NZ_JABXWR010000001.1"/>
</dbReference>
<dbReference type="InterPro" id="IPR013815">
    <property type="entry name" value="ATP_grasp_subdomain_1"/>
</dbReference>
<evidence type="ECO:0000313" key="16">
    <source>
        <dbReference type="EMBL" id="NVO66321.1"/>
    </source>
</evidence>
<keyword evidence="5 14" id="KW-0547">Nucleotide-binding</keyword>
<dbReference type="SUPFAM" id="SSF52540">
    <property type="entry name" value="P-loop containing nucleoside triphosphate hydrolases"/>
    <property type="match status" value="2"/>
</dbReference>
<dbReference type="OrthoDB" id="7896at2157"/>
<dbReference type="GO" id="GO:0009381">
    <property type="term" value="F:excinuclease ABC activity"/>
    <property type="evidence" value="ECO:0007669"/>
    <property type="project" value="UniProtKB-UniRule"/>
</dbReference>
<evidence type="ECO:0000256" key="6">
    <source>
        <dbReference type="ARBA" id="ARBA00022763"/>
    </source>
</evidence>
<evidence type="ECO:0000313" key="17">
    <source>
        <dbReference type="Proteomes" id="UP000570823"/>
    </source>
</evidence>
<keyword evidence="10 14" id="KW-0067">ATP-binding</keyword>
<dbReference type="Gene3D" id="3.40.50.300">
    <property type="entry name" value="P-loop containing nucleotide triphosphate hydrolases"/>
    <property type="match status" value="2"/>
</dbReference>
<dbReference type="PANTHER" id="PTHR43152">
    <property type="entry name" value="UVRABC SYSTEM PROTEIN A"/>
    <property type="match status" value="1"/>
</dbReference>
<keyword evidence="4 14" id="KW-0677">Repeat</keyword>
<keyword evidence="9 14" id="KW-0862">Zinc</keyword>
<gene>
    <name evidence="14 16" type="primary">uvrA</name>
    <name evidence="16" type="ORF">HWN36_03105</name>
</gene>
<evidence type="ECO:0000259" key="15">
    <source>
        <dbReference type="PROSITE" id="PS50893"/>
    </source>
</evidence>
<dbReference type="FunFam" id="1.20.1580.10:FF:000002">
    <property type="entry name" value="UvrABC system protein A"/>
    <property type="match status" value="1"/>
</dbReference>
<dbReference type="Gene3D" id="1.20.1580.10">
    <property type="entry name" value="ABC transporter ATPase like domain"/>
    <property type="match status" value="2"/>
</dbReference>
<protein>
    <recommendedName>
        <fullName evidence="14">UvrABC system protein A</fullName>
        <shortName evidence="14">UvrA protein</shortName>
    </recommendedName>
    <alternativeName>
        <fullName evidence="14">Excinuclease ABC subunit A</fullName>
    </alternativeName>
</protein>
<dbReference type="GO" id="GO:0016887">
    <property type="term" value="F:ATP hydrolysis activity"/>
    <property type="evidence" value="ECO:0007669"/>
    <property type="project" value="InterPro"/>
</dbReference>
<dbReference type="InterPro" id="IPR041102">
    <property type="entry name" value="UvrA_inter"/>
</dbReference>
<dbReference type="PROSITE" id="PS50893">
    <property type="entry name" value="ABC_TRANSPORTER_2"/>
    <property type="match status" value="1"/>
</dbReference>
<dbReference type="Pfam" id="PF17755">
    <property type="entry name" value="UvrA_DNA-bind"/>
    <property type="match status" value="1"/>
</dbReference>
<name>A0A7K4HM25_9EURY</name>
<dbReference type="InterPro" id="IPR003439">
    <property type="entry name" value="ABC_transporter-like_ATP-bd"/>
</dbReference>
<keyword evidence="7 14" id="KW-0228">DNA excision</keyword>
<dbReference type="InterPro" id="IPR017871">
    <property type="entry name" value="ABC_transporter-like_CS"/>
</dbReference>
<evidence type="ECO:0000256" key="5">
    <source>
        <dbReference type="ARBA" id="ARBA00022741"/>
    </source>
</evidence>
<evidence type="ECO:0000256" key="11">
    <source>
        <dbReference type="ARBA" id="ARBA00022881"/>
    </source>
</evidence>
<comment type="caution">
    <text evidence="16">The sequence shown here is derived from an EMBL/GenBank/DDBJ whole genome shotgun (WGS) entry which is preliminary data.</text>
</comment>
<dbReference type="Proteomes" id="UP000570823">
    <property type="component" value="Unassembled WGS sequence"/>
</dbReference>
<evidence type="ECO:0000256" key="2">
    <source>
        <dbReference type="ARBA" id="ARBA00022490"/>
    </source>
</evidence>
<evidence type="ECO:0000256" key="9">
    <source>
        <dbReference type="ARBA" id="ARBA00022833"/>
    </source>
</evidence>
<keyword evidence="8 14" id="KW-0863">Zinc-finger</keyword>
<reference evidence="16 17" key="1">
    <citation type="submission" date="2020-06" db="EMBL/GenBank/DDBJ databases">
        <title>Methanofollis fontis sp. nov., a methanogen isolated from marine sediments near a cold seep at Four-Way Closure Ridge offshore southwestern Taiwan.</title>
        <authorList>
            <person name="Chen S.-C."/>
            <person name="Teng N.-H."/>
            <person name="Lin Y.-S."/>
            <person name="Lai M.-C."/>
            <person name="Chen H.-H."/>
            <person name="Wang C.-C."/>
        </authorList>
    </citation>
    <scope>NUCLEOTIDE SEQUENCE [LARGE SCALE GENOMIC DNA]</scope>
    <source>
        <strain evidence="16 17">DSM 2702</strain>
    </source>
</reference>
<keyword evidence="16" id="KW-0378">Hydrolase</keyword>
<dbReference type="InterPro" id="IPR041552">
    <property type="entry name" value="UvrA_DNA-bd"/>
</dbReference>
<dbReference type="GO" id="GO:0006289">
    <property type="term" value="P:nucleotide-excision repair"/>
    <property type="evidence" value="ECO:0007669"/>
    <property type="project" value="UniProtKB-UniRule"/>
</dbReference>
<dbReference type="CDD" id="cd03270">
    <property type="entry name" value="ABC_UvrA_I"/>
    <property type="match status" value="1"/>
</dbReference>
<dbReference type="InterPro" id="IPR003593">
    <property type="entry name" value="AAA+_ATPase"/>
</dbReference>